<accession>A0ABX7R368</accession>
<evidence type="ECO:0000313" key="1">
    <source>
        <dbReference type="EMBL" id="QSX38238.1"/>
    </source>
</evidence>
<organism evidence="1 2">
    <name type="scientific">Shewanella sedimentimangrovi</name>
    <dbReference type="NCBI Taxonomy" id="2814293"/>
    <lineage>
        <taxon>Bacteria</taxon>
        <taxon>Pseudomonadati</taxon>
        <taxon>Pseudomonadota</taxon>
        <taxon>Gammaproteobacteria</taxon>
        <taxon>Alteromonadales</taxon>
        <taxon>Shewanellaceae</taxon>
        <taxon>Shewanella</taxon>
    </lineage>
</organism>
<dbReference type="Proteomes" id="UP000663207">
    <property type="component" value="Chromosome"/>
</dbReference>
<dbReference type="InterPro" id="IPR018550">
    <property type="entry name" value="Lipid-A_deacylase-rel"/>
</dbReference>
<dbReference type="Pfam" id="PF09411">
    <property type="entry name" value="PagL"/>
    <property type="match status" value="1"/>
</dbReference>
<sequence>MHYGSCHSPSFFAVQFWLGLALTLGSMAALAEARQDTPAMLRLSVGQTGMDTAEGREPWHIGLDYRWQPMGSWELVPSIGVLWINGGAHYVYVELKRDFLFDNGWVLTPSFAAGAFEESEEIQLGNELEFRSGLELGYRFDNHYRLGLGVFHTSNGGISDKNPGTESVLLSLSMPM</sequence>
<reference evidence="1 2" key="1">
    <citation type="submission" date="2021-03" db="EMBL/GenBank/DDBJ databases">
        <title>Novel species identification of genus Shewanella.</title>
        <authorList>
            <person name="Liu G."/>
            <person name="Zhang Q."/>
        </authorList>
    </citation>
    <scope>NUCLEOTIDE SEQUENCE [LARGE SCALE GENOMIC DNA]</scope>
    <source>
        <strain evidence="1 2">FJAT-52962</strain>
    </source>
</reference>
<keyword evidence="2" id="KW-1185">Reference proteome</keyword>
<evidence type="ECO:0000313" key="2">
    <source>
        <dbReference type="Proteomes" id="UP000663207"/>
    </source>
</evidence>
<proteinExistence type="predicted"/>
<dbReference type="Gene3D" id="2.40.160.20">
    <property type="match status" value="1"/>
</dbReference>
<dbReference type="RefSeq" id="WP_207381349.1">
    <property type="nucleotide sequence ID" value="NZ_CP071502.1"/>
</dbReference>
<dbReference type="EMBL" id="CP071502">
    <property type="protein sequence ID" value="QSX38238.1"/>
    <property type="molecule type" value="Genomic_DNA"/>
</dbReference>
<gene>
    <name evidence="1" type="ORF">JYB85_05275</name>
</gene>
<protein>
    <submittedName>
        <fullName evidence="1">Acyloxyacyl hydrolase</fullName>
    </submittedName>
</protein>
<name>A0ABX7R368_9GAMM</name>
<dbReference type="GO" id="GO:0016787">
    <property type="term" value="F:hydrolase activity"/>
    <property type="evidence" value="ECO:0007669"/>
    <property type="project" value="UniProtKB-KW"/>
</dbReference>
<keyword evidence="1" id="KW-0378">Hydrolase</keyword>